<proteinExistence type="predicted"/>
<sequence length="40" mass="4826">MRNRNQVKTNAEWTKRNTKNGRFMNVKSDDSPFERVRKEG</sequence>
<gene>
    <name evidence="2" type="ORF">AVDCRST_MAG43-313</name>
</gene>
<protein>
    <submittedName>
        <fullName evidence="2">Uncharacterized protein</fullName>
    </submittedName>
</protein>
<feature type="compositionally biased region" description="Polar residues" evidence="1">
    <location>
        <begin position="1"/>
        <end position="12"/>
    </location>
</feature>
<dbReference type="EMBL" id="CADCWI010000017">
    <property type="protein sequence ID" value="CAA9543100.1"/>
    <property type="molecule type" value="Genomic_DNA"/>
</dbReference>
<name>A0A6J4U7Q8_9BACT</name>
<feature type="compositionally biased region" description="Basic and acidic residues" evidence="1">
    <location>
        <begin position="27"/>
        <end position="40"/>
    </location>
</feature>
<organism evidence="2">
    <name type="scientific">uncultured Thermomicrobiales bacterium</name>
    <dbReference type="NCBI Taxonomy" id="1645740"/>
    <lineage>
        <taxon>Bacteria</taxon>
        <taxon>Pseudomonadati</taxon>
        <taxon>Thermomicrobiota</taxon>
        <taxon>Thermomicrobia</taxon>
        <taxon>Thermomicrobiales</taxon>
        <taxon>environmental samples</taxon>
    </lineage>
</organism>
<evidence type="ECO:0000313" key="2">
    <source>
        <dbReference type="EMBL" id="CAA9543100.1"/>
    </source>
</evidence>
<evidence type="ECO:0000256" key="1">
    <source>
        <dbReference type="SAM" id="MobiDB-lite"/>
    </source>
</evidence>
<reference evidence="2" key="1">
    <citation type="submission" date="2020-02" db="EMBL/GenBank/DDBJ databases">
        <authorList>
            <person name="Meier V. D."/>
        </authorList>
    </citation>
    <scope>NUCLEOTIDE SEQUENCE</scope>
    <source>
        <strain evidence="2">AVDCRST_MAG43</strain>
    </source>
</reference>
<feature type="region of interest" description="Disordered" evidence="1">
    <location>
        <begin position="1"/>
        <end position="40"/>
    </location>
</feature>
<accession>A0A6J4U7Q8</accession>
<dbReference type="AlphaFoldDB" id="A0A6J4U7Q8"/>